<dbReference type="Proteomes" id="UP000182257">
    <property type="component" value="Unassembled WGS sequence"/>
</dbReference>
<protein>
    <submittedName>
        <fullName evidence="1">Uncharacterized protein</fullName>
    </submittedName>
</protein>
<gene>
    <name evidence="1" type="ORF">SAMN05216462_1758</name>
</gene>
<dbReference type="AlphaFoldDB" id="A0A1H4C413"/>
<dbReference type="EMBL" id="FNRF01000003">
    <property type="protein sequence ID" value="SEA55109.1"/>
    <property type="molecule type" value="Genomic_DNA"/>
</dbReference>
<sequence length="74" mass="8322">MLSVRCFPSYDSFGNCSNKPGYALHLKNKDGEIIDTYSGGSSGTRNEPEFLYDAARRSYFKVEETIDDMISNLV</sequence>
<accession>A0A1H4C413</accession>
<evidence type="ECO:0000313" key="1">
    <source>
        <dbReference type="EMBL" id="SEA55109.1"/>
    </source>
</evidence>
<evidence type="ECO:0000313" key="2">
    <source>
        <dbReference type="Proteomes" id="UP000182257"/>
    </source>
</evidence>
<name>A0A1H4C413_XYLRU</name>
<reference evidence="1 2" key="1">
    <citation type="submission" date="2016-10" db="EMBL/GenBank/DDBJ databases">
        <authorList>
            <person name="de Groot N.N."/>
        </authorList>
    </citation>
    <scope>NUCLEOTIDE SEQUENCE [LARGE SCALE GENOMIC DNA]</scope>
    <source>
        <strain evidence="1 2">D31d</strain>
    </source>
</reference>
<organism evidence="1 2">
    <name type="scientific">Xylanibacter ruminicola</name>
    <name type="common">Prevotella ruminicola</name>
    <dbReference type="NCBI Taxonomy" id="839"/>
    <lineage>
        <taxon>Bacteria</taxon>
        <taxon>Pseudomonadati</taxon>
        <taxon>Bacteroidota</taxon>
        <taxon>Bacteroidia</taxon>
        <taxon>Bacteroidales</taxon>
        <taxon>Prevotellaceae</taxon>
        <taxon>Xylanibacter</taxon>
    </lineage>
</organism>
<proteinExistence type="predicted"/>